<evidence type="ECO:0000256" key="3">
    <source>
        <dbReference type="ARBA" id="ARBA00023125"/>
    </source>
</evidence>
<keyword evidence="10" id="KW-1185">Reference proteome</keyword>
<keyword evidence="3" id="KW-0238">DNA-binding</keyword>
<evidence type="ECO:0000256" key="1">
    <source>
        <dbReference type="ARBA" id="ARBA00009437"/>
    </source>
</evidence>
<keyword evidence="4" id="KW-0804">Transcription</keyword>
<dbReference type="PANTHER" id="PTHR30537">
    <property type="entry name" value="HTH-TYPE TRANSCRIPTIONAL REGULATOR"/>
    <property type="match status" value="1"/>
</dbReference>
<evidence type="ECO:0000259" key="8">
    <source>
        <dbReference type="PROSITE" id="PS50931"/>
    </source>
</evidence>
<organism evidence="9 10">
    <name type="scientific">Rhizobium gallicum bv. gallicum R602sp</name>
    <dbReference type="NCBI Taxonomy" id="1041138"/>
    <lineage>
        <taxon>Bacteria</taxon>
        <taxon>Pseudomonadati</taxon>
        <taxon>Pseudomonadota</taxon>
        <taxon>Alphaproteobacteria</taxon>
        <taxon>Hyphomicrobiales</taxon>
        <taxon>Rhizobiaceae</taxon>
        <taxon>Rhizobium/Agrobacterium group</taxon>
        <taxon>Rhizobium</taxon>
    </lineage>
</organism>
<dbReference type="CDD" id="cd08422">
    <property type="entry name" value="PBP2_CrgA_like"/>
    <property type="match status" value="1"/>
</dbReference>
<dbReference type="EMBL" id="CP006877">
    <property type="protein sequence ID" value="AJD42556.1"/>
    <property type="molecule type" value="Genomic_DNA"/>
</dbReference>
<reference evidence="9 10" key="1">
    <citation type="submission" date="2013-11" db="EMBL/GenBank/DDBJ databases">
        <title>Complete genome sequence of Rhizobium gallicum bv. gallicum R602.</title>
        <authorList>
            <person name="Bustos P."/>
            <person name="Santamaria R.I."/>
            <person name="Lozano L."/>
            <person name="Acosta J.L."/>
            <person name="Ormeno-Orrillo E."/>
            <person name="Rogel M.A."/>
            <person name="Romero D."/>
            <person name="Cevallos M.A."/>
            <person name="Martinez-Romero E."/>
            <person name="Gonzalez V."/>
        </authorList>
    </citation>
    <scope>NUCLEOTIDE SEQUENCE [LARGE SCALE GENOMIC DNA]</scope>
    <source>
        <strain evidence="9 10">R602</strain>
    </source>
</reference>
<keyword evidence="2" id="KW-0805">Transcription regulation</keyword>
<protein>
    <recommendedName>
        <fullName evidence="6">HTH-type transcriptional regulator TtuA</fullName>
    </recommendedName>
    <alternativeName>
        <fullName evidence="7">Tartrate utilization transcriptional regulator</fullName>
    </alternativeName>
</protein>
<dbReference type="InterPro" id="IPR005119">
    <property type="entry name" value="LysR_subst-bd"/>
</dbReference>
<evidence type="ECO:0000256" key="7">
    <source>
        <dbReference type="ARBA" id="ARBA00083243"/>
    </source>
</evidence>
<dbReference type="FunFam" id="1.10.10.10:FF:000001">
    <property type="entry name" value="LysR family transcriptional regulator"/>
    <property type="match status" value="1"/>
</dbReference>
<evidence type="ECO:0000256" key="2">
    <source>
        <dbReference type="ARBA" id="ARBA00023015"/>
    </source>
</evidence>
<gene>
    <name evidence="9" type="ORF">RGR602_CH03240</name>
</gene>
<dbReference type="GO" id="GO:0043565">
    <property type="term" value="F:sequence-specific DNA binding"/>
    <property type="evidence" value="ECO:0007669"/>
    <property type="project" value="TreeGrafter"/>
</dbReference>
<evidence type="ECO:0000313" key="9">
    <source>
        <dbReference type="EMBL" id="AJD42556.1"/>
    </source>
</evidence>
<dbReference type="InterPro" id="IPR000847">
    <property type="entry name" value="LysR_HTH_N"/>
</dbReference>
<dbReference type="Gene3D" id="3.40.190.290">
    <property type="match status" value="1"/>
</dbReference>
<dbReference type="SUPFAM" id="SSF46785">
    <property type="entry name" value="Winged helix' DNA-binding domain"/>
    <property type="match status" value="1"/>
</dbReference>
<dbReference type="KEGG" id="rga:RGR602_CH03240"/>
<dbReference type="InterPro" id="IPR058163">
    <property type="entry name" value="LysR-type_TF_proteobact-type"/>
</dbReference>
<feature type="domain" description="HTH lysR-type" evidence="8">
    <location>
        <begin position="1"/>
        <end position="58"/>
    </location>
</feature>
<comment type="function">
    <text evidence="5">Transcriptional regulator of the ttuABCDE tartrate utilization operon.</text>
</comment>
<accession>A0A0B4X5Y5</accession>
<dbReference type="Gene3D" id="1.10.10.10">
    <property type="entry name" value="Winged helix-like DNA-binding domain superfamily/Winged helix DNA-binding domain"/>
    <property type="match status" value="1"/>
</dbReference>
<dbReference type="AlphaFoldDB" id="A0A0B4X5Y5"/>
<dbReference type="PANTHER" id="PTHR30537:SF5">
    <property type="entry name" value="HTH-TYPE TRANSCRIPTIONAL ACTIVATOR TTDR-RELATED"/>
    <property type="match status" value="1"/>
</dbReference>
<sequence>MDIEDLRTFVEVADAGGVSPAARRLGISKSMVSRRLIRLEEALGIQLLARTTRGAGLTEAGGTFRDYAARICTEIDIARETIVPDGDLRGRLRVAVPLTSGPLHFAPVLAEMARHHPQLQIHAEYSDRFVDLIADGFDCAIRVGALRDSNLIARRVGQIYGKLVASPDYIRIHGSPEKPDEIAAHQALIGAEAWRFMDGEKVVTVQPQGRFSSDNGAALASAAAAGLGIAWLPDCVTHEYLTSGALVPVMTRFPLPVGGVYVVRPPSPHPARKVRILSEFLIEAFQRNPHL</sequence>
<proteinExistence type="inferred from homology"/>
<dbReference type="RefSeq" id="WP_039845927.1">
    <property type="nucleotide sequence ID" value="NZ_CP006877.1"/>
</dbReference>
<dbReference type="GO" id="GO:0003700">
    <property type="term" value="F:DNA-binding transcription factor activity"/>
    <property type="evidence" value="ECO:0007669"/>
    <property type="project" value="InterPro"/>
</dbReference>
<dbReference type="Pfam" id="PF00126">
    <property type="entry name" value="HTH_1"/>
    <property type="match status" value="1"/>
</dbReference>
<evidence type="ECO:0000256" key="6">
    <source>
        <dbReference type="ARBA" id="ARBA00067332"/>
    </source>
</evidence>
<dbReference type="Proteomes" id="UP000031368">
    <property type="component" value="Chromosome"/>
</dbReference>
<dbReference type="HOGENOM" id="CLU_039613_16_2_5"/>
<dbReference type="InterPro" id="IPR036388">
    <property type="entry name" value="WH-like_DNA-bd_sf"/>
</dbReference>
<dbReference type="SUPFAM" id="SSF53850">
    <property type="entry name" value="Periplasmic binding protein-like II"/>
    <property type="match status" value="1"/>
</dbReference>
<dbReference type="GO" id="GO:0006351">
    <property type="term" value="P:DNA-templated transcription"/>
    <property type="evidence" value="ECO:0007669"/>
    <property type="project" value="TreeGrafter"/>
</dbReference>
<comment type="similarity">
    <text evidence="1">Belongs to the LysR transcriptional regulatory family.</text>
</comment>
<dbReference type="Pfam" id="PF03466">
    <property type="entry name" value="LysR_substrate"/>
    <property type="match status" value="1"/>
</dbReference>
<evidence type="ECO:0000313" key="10">
    <source>
        <dbReference type="Proteomes" id="UP000031368"/>
    </source>
</evidence>
<name>A0A0B4X5Y5_9HYPH</name>
<evidence type="ECO:0000256" key="4">
    <source>
        <dbReference type="ARBA" id="ARBA00023163"/>
    </source>
</evidence>
<dbReference type="PROSITE" id="PS50931">
    <property type="entry name" value="HTH_LYSR"/>
    <property type="match status" value="1"/>
</dbReference>
<dbReference type="InterPro" id="IPR036390">
    <property type="entry name" value="WH_DNA-bd_sf"/>
</dbReference>
<evidence type="ECO:0000256" key="5">
    <source>
        <dbReference type="ARBA" id="ARBA00054626"/>
    </source>
</evidence>